<feature type="signal peptide" evidence="1">
    <location>
        <begin position="1"/>
        <end position="22"/>
    </location>
</feature>
<evidence type="ECO:0000313" key="3">
    <source>
        <dbReference type="EMBL" id="MCY6958068.1"/>
    </source>
</evidence>
<evidence type="ECO:0000256" key="1">
    <source>
        <dbReference type="SAM" id="SignalP"/>
    </source>
</evidence>
<dbReference type="InterPro" id="IPR032256">
    <property type="entry name" value="DUF4829"/>
</dbReference>
<name>A0ABT4D8V8_9CLOT</name>
<evidence type="ECO:0000313" key="4">
    <source>
        <dbReference type="Proteomes" id="UP001144612"/>
    </source>
</evidence>
<feature type="domain" description="DUF4829" evidence="2">
    <location>
        <begin position="39"/>
        <end position="158"/>
    </location>
</feature>
<dbReference type="RefSeq" id="WP_268060478.1">
    <property type="nucleotide sequence ID" value="NZ_JAPQFJ010000004.1"/>
</dbReference>
<keyword evidence="4" id="KW-1185">Reference proteome</keyword>
<accession>A0ABT4D8V8</accession>
<dbReference type="EMBL" id="JAPQFJ010000004">
    <property type="protein sequence ID" value="MCY6958068.1"/>
    <property type="molecule type" value="Genomic_DNA"/>
</dbReference>
<gene>
    <name evidence="3" type="ORF">OW729_05535</name>
</gene>
<evidence type="ECO:0000259" key="2">
    <source>
        <dbReference type="Pfam" id="PF16111"/>
    </source>
</evidence>
<keyword evidence="1" id="KW-0732">Signal</keyword>
<dbReference type="Proteomes" id="UP001144612">
    <property type="component" value="Unassembled WGS sequence"/>
</dbReference>
<reference evidence="3" key="1">
    <citation type="submission" date="2022-12" db="EMBL/GenBank/DDBJ databases">
        <title>Clostridium sp. nov., isolated from industrial wastewater.</title>
        <authorList>
            <person name="Jiayan W."/>
        </authorList>
    </citation>
    <scope>NUCLEOTIDE SEQUENCE</scope>
    <source>
        <strain evidence="3">ZC22-4</strain>
    </source>
</reference>
<comment type="caution">
    <text evidence="3">The sequence shown here is derived from an EMBL/GenBank/DDBJ whole genome shotgun (WGS) entry which is preliminary data.</text>
</comment>
<dbReference type="Pfam" id="PF16111">
    <property type="entry name" value="DUF4829"/>
    <property type="match status" value="1"/>
</dbReference>
<sequence>MKFKNFIIGAALLGSIIFSVCAATGRLKIGNDPDTKAAETVVRNYFKYENEKNKEKVLSTLTDRFKSPNVVWGYDDLESIKLIGIQEEMNNNIKGSYLKDGQGSVNGTTEKNLKVFRVTYRVKYKENNKSAQESGKYVWWFNVIRKDENSPWLIDDFGEL</sequence>
<protein>
    <submittedName>
        <fullName evidence="3">DUF4829 domain-containing protein</fullName>
    </submittedName>
</protein>
<organism evidence="3 4">
    <name type="scientific">Clostridium brassicae</name>
    <dbReference type="NCBI Taxonomy" id="2999072"/>
    <lineage>
        <taxon>Bacteria</taxon>
        <taxon>Bacillati</taxon>
        <taxon>Bacillota</taxon>
        <taxon>Clostridia</taxon>
        <taxon>Eubacteriales</taxon>
        <taxon>Clostridiaceae</taxon>
        <taxon>Clostridium</taxon>
    </lineage>
</organism>
<feature type="chain" id="PRO_5046271375" evidence="1">
    <location>
        <begin position="23"/>
        <end position="160"/>
    </location>
</feature>
<proteinExistence type="predicted"/>